<dbReference type="GO" id="GO:0005886">
    <property type="term" value="C:plasma membrane"/>
    <property type="evidence" value="ECO:0007669"/>
    <property type="project" value="UniProtKB-SubCell"/>
</dbReference>
<dbReference type="Proteomes" id="UP000199071">
    <property type="component" value="Unassembled WGS sequence"/>
</dbReference>
<feature type="transmembrane region" description="Helical" evidence="8">
    <location>
        <begin position="79"/>
        <end position="97"/>
    </location>
</feature>
<keyword evidence="4" id="KW-0997">Cell inner membrane</keyword>
<sequence length="374" mass="39288">MTTETARPSPLQRVSRILLSDYFVLYLSLAYVAALAPFYPVLLTPANISNVLSNMWPLLIVATGQTFVLAIAGIDLSQGAVIAVTSVICAMLIAVTGNEAVLGNAPIWGAVIDGDGGLLSGVTGGLAIAILAMVVAAALIGLLNGVAVAVFGMPAFMVTLVTMLVVSAFAIYLSMSENISGLPEAFIDLGKGDLVSVYFGAQEESKIPRKVIYSFVTYPMVIAIAVAVFAHYLLNRTVFGRYVFAIGSNIRNAQISGVPVRRIVVAIFVISAVCAAIASILYSARLEAGRPTLGAGTFLLDVIGATVIGGTSLFGGKAKIIWTFFGVLFFVLLSNTLNLMNLSAFQVDMVKGAVILAAALLDVLRTRITRETAR</sequence>
<feature type="transmembrane region" description="Helical" evidence="8">
    <location>
        <begin position="23"/>
        <end position="43"/>
    </location>
</feature>
<dbReference type="GO" id="GO:0022857">
    <property type="term" value="F:transmembrane transporter activity"/>
    <property type="evidence" value="ECO:0007669"/>
    <property type="project" value="InterPro"/>
</dbReference>
<protein>
    <submittedName>
        <fullName evidence="9">Ribose transport system permease protein</fullName>
    </submittedName>
</protein>
<feature type="transmembrane region" description="Helical" evidence="8">
    <location>
        <begin position="343"/>
        <end position="364"/>
    </location>
</feature>
<feature type="transmembrane region" description="Helical" evidence="8">
    <location>
        <begin position="263"/>
        <end position="282"/>
    </location>
</feature>
<accession>A0A1G6CWQ8</accession>
<keyword evidence="3" id="KW-1003">Cell membrane</keyword>
<keyword evidence="10" id="KW-1185">Reference proteome</keyword>
<evidence type="ECO:0000313" key="9">
    <source>
        <dbReference type="EMBL" id="SDB37316.1"/>
    </source>
</evidence>
<keyword evidence="7 8" id="KW-0472">Membrane</keyword>
<dbReference type="STRING" id="665467.SAMN02982931_02852"/>
<organism evidence="9 10">
    <name type="scientific">Bauldia litoralis</name>
    <dbReference type="NCBI Taxonomy" id="665467"/>
    <lineage>
        <taxon>Bacteria</taxon>
        <taxon>Pseudomonadati</taxon>
        <taxon>Pseudomonadota</taxon>
        <taxon>Alphaproteobacteria</taxon>
        <taxon>Hyphomicrobiales</taxon>
        <taxon>Kaistiaceae</taxon>
        <taxon>Bauldia</taxon>
    </lineage>
</organism>
<dbReference type="Pfam" id="PF02653">
    <property type="entry name" value="BPD_transp_2"/>
    <property type="match status" value="1"/>
</dbReference>
<evidence type="ECO:0000256" key="6">
    <source>
        <dbReference type="ARBA" id="ARBA00022989"/>
    </source>
</evidence>
<dbReference type="InterPro" id="IPR001851">
    <property type="entry name" value="ABC_transp_permease"/>
</dbReference>
<feature type="transmembrane region" description="Helical" evidence="8">
    <location>
        <begin position="117"/>
        <end position="143"/>
    </location>
</feature>
<dbReference type="PANTHER" id="PTHR32196:SF21">
    <property type="entry name" value="ABC TRANSPORTER PERMEASE PROTEIN YPHD-RELATED"/>
    <property type="match status" value="1"/>
</dbReference>
<comment type="subcellular location">
    <subcellularLocation>
        <location evidence="1">Cell membrane</location>
        <topology evidence="1">Multi-pass membrane protein</topology>
    </subcellularLocation>
</comment>
<dbReference type="CDD" id="cd06579">
    <property type="entry name" value="TM_PBP1_transp_AraH_like"/>
    <property type="match status" value="1"/>
</dbReference>
<evidence type="ECO:0000256" key="4">
    <source>
        <dbReference type="ARBA" id="ARBA00022519"/>
    </source>
</evidence>
<evidence type="ECO:0000256" key="3">
    <source>
        <dbReference type="ARBA" id="ARBA00022475"/>
    </source>
</evidence>
<reference evidence="9 10" key="1">
    <citation type="submission" date="2016-10" db="EMBL/GenBank/DDBJ databases">
        <authorList>
            <person name="de Groot N.N."/>
        </authorList>
    </citation>
    <scope>NUCLEOTIDE SEQUENCE [LARGE SCALE GENOMIC DNA]</scope>
    <source>
        <strain evidence="9 10">ATCC 35022</strain>
    </source>
</reference>
<feature type="transmembrane region" description="Helical" evidence="8">
    <location>
        <begin position="294"/>
        <end position="313"/>
    </location>
</feature>
<gene>
    <name evidence="9" type="ORF">SAMN02982931_02852</name>
</gene>
<keyword evidence="5 8" id="KW-0812">Transmembrane</keyword>
<feature type="transmembrane region" description="Helical" evidence="8">
    <location>
        <begin position="55"/>
        <end position="72"/>
    </location>
</feature>
<feature type="transmembrane region" description="Helical" evidence="8">
    <location>
        <begin position="155"/>
        <end position="175"/>
    </location>
</feature>
<evidence type="ECO:0000256" key="5">
    <source>
        <dbReference type="ARBA" id="ARBA00022692"/>
    </source>
</evidence>
<dbReference type="OrthoDB" id="7284468at2"/>
<keyword evidence="6 8" id="KW-1133">Transmembrane helix</keyword>
<evidence type="ECO:0000313" key="10">
    <source>
        <dbReference type="Proteomes" id="UP000199071"/>
    </source>
</evidence>
<proteinExistence type="predicted"/>
<dbReference type="EMBL" id="FMXQ01000005">
    <property type="protein sequence ID" value="SDB37316.1"/>
    <property type="molecule type" value="Genomic_DNA"/>
</dbReference>
<name>A0A1G6CWQ8_9HYPH</name>
<dbReference type="AlphaFoldDB" id="A0A1G6CWQ8"/>
<feature type="transmembrane region" description="Helical" evidence="8">
    <location>
        <begin position="211"/>
        <end position="234"/>
    </location>
</feature>
<evidence type="ECO:0000256" key="8">
    <source>
        <dbReference type="SAM" id="Phobius"/>
    </source>
</evidence>
<feature type="transmembrane region" description="Helical" evidence="8">
    <location>
        <begin position="320"/>
        <end position="337"/>
    </location>
</feature>
<dbReference type="PANTHER" id="PTHR32196">
    <property type="entry name" value="ABC TRANSPORTER PERMEASE PROTEIN YPHD-RELATED-RELATED"/>
    <property type="match status" value="1"/>
</dbReference>
<evidence type="ECO:0000256" key="7">
    <source>
        <dbReference type="ARBA" id="ARBA00023136"/>
    </source>
</evidence>
<dbReference type="RefSeq" id="WP_090877100.1">
    <property type="nucleotide sequence ID" value="NZ_FMXQ01000005.1"/>
</dbReference>
<evidence type="ECO:0000256" key="2">
    <source>
        <dbReference type="ARBA" id="ARBA00022448"/>
    </source>
</evidence>
<keyword evidence="2" id="KW-0813">Transport</keyword>
<evidence type="ECO:0000256" key="1">
    <source>
        <dbReference type="ARBA" id="ARBA00004651"/>
    </source>
</evidence>